<accession>A0A8C5PEC7</accession>
<feature type="region of interest" description="Disordered" evidence="1">
    <location>
        <begin position="234"/>
        <end position="276"/>
    </location>
</feature>
<dbReference type="AlphaFoldDB" id="A0A8C5PEC7"/>
<feature type="transmembrane region" description="Helical" evidence="2">
    <location>
        <begin position="208"/>
        <end position="228"/>
    </location>
</feature>
<feature type="compositionally biased region" description="Acidic residues" evidence="1">
    <location>
        <begin position="242"/>
        <end position="251"/>
    </location>
</feature>
<reference evidence="3" key="1">
    <citation type="submission" date="2025-08" db="UniProtKB">
        <authorList>
            <consortium name="Ensembl"/>
        </authorList>
    </citation>
    <scope>IDENTIFICATION</scope>
</reference>
<evidence type="ECO:0000313" key="3">
    <source>
        <dbReference type="Ensembl" id="ENSLLEP00000018057.1"/>
    </source>
</evidence>
<keyword evidence="2" id="KW-0812">Transmembrane</keyword>
<sequence>HPEKSDIATNDIVQRFVPPPLMSPPVYHPKRAANKKNSLTVQNEESFPSIVLSESLFPLIDFQMFLHRAIQWTSPPTFFSKLLQSPSSPPPNSQCAPQKHRRWTLPSLPMPSLSSLRSLLHYTKSNEDTKPSPPSKISIEHFQICINLVHHIFEICIIGLLTVFSPVFRVTLDVFGLQGAVKLWIHGLAVFLTTTYGMYLLLWLAHEYFFQLASFYGFLQALVLMVSLKAEREEKTRRGGEEEPPGGEEESENQRLNTMHGIITSANHRGPSDHHR</sequence>
<dbReference type="Proteomes" id="UP000694569">
    <property type="component" value="Unplaced"/>
</dbReference>
<evidence type="ECO:0000256" key="2">
    <source>
        <dbReference type="SAM" id="Phobius"/>
    </source>
</evidence>
<keyword evidence="2" id="KW-1133">Transmembrane helix</keyword>
<evidence type="ECO:0000256" key="1">
    <source>
        <dbReference type="SAM" id="MobiDB-lite"/>
    </source>
</evidence>
<dbReference type="GeneTree" id="ENSGT01000000215801"/>
<organism evidence="3 4">
    <name type="scientific">Leptobrachium leishanense</name>
    <name type="common">Leishan spiny toad</name>
    <dbReference type="NCBI Taxonomy" id="445787"/>
    <lineage>
        <taxon>Eukaryota</taxon>
        <taxon>Metazoa</taxon>
        <taxon>Chordata</taxon>
        <taxon>Craniata</taxon>
        <taxon>Vertebrata</taxon>
        <taxon>Euteleostomi</taxon>
        <taxon>Amphibia</taxon>
        <taxon>Batrachia</taxon>
        <taxon>Anura</taxon>
        <taxon>Pelobatoidea</taxon>
        <taxon>Megophryidae</taxon>
        <taxon>Leptobrachium</taxon>
    </lineage>
</organism>
<name>A0A8C5PEC7_9ANUR</name>
<dbReference type="InterPro" id="IPR029073">
    <property type="entry name" value="DUF4661"/>
</dbReference>
<dbReference type="Ensembl" id="ENSLLET00000018771.1">
    <property type="protein sequence ID" value="ENSLLEP00000018057.1"/>
    <property type="gene ID" value="ENSLLEG00000011489.1"/>
</dbReference>
<reference evidence="3" key="2">
    <citation type="submission" date="2025-09" db="UniProtKB">
        <authorList>
            <consortium name="Ensembl"/>
        </authorList>
    </citation>
    <scope>IDENTIFICATION</scope>
</reference>
<keyword evidence="2" id="KW-0472">Membrane</keyword>
<dbReference type="OrthoDB" id="9950360at2759"/>
<dbReference type="PANTHER" id="PTHR14307:SF0">
    <property type="entry name" value="SI:CH73-25F10.6"/>
    <property type="match status" value="1"/>
</dbReference>
<dbReference type="Pfam" id="PF15576">
    <property type="entry name" value="DUF4661"/>
    <property type="match status" value="1"/>
</dbReference>
<evidence type="ECO:0000313" key="4">
    <source>
        <dbReference type="Proteomes" id="UP000694569"/>
    </source>
</evidence>
<feature type="transmembrane region" description="Helical" evidence="2">
    <location>
        <begin position="148"/>
        <end position="171"/>
    </location>
</feature>
<feature type="transmembrane region" description="Helical" evidence="2">
    <location>
        <begin position="183"/>
        <end position="202"/>
    </location>
</feature>
<keyword evidence="4" id="KW-1185">Reference proteome</keyword>
<protein>
    <submittedName>
        <fullName evidence="3">Uncharacterized protein</fullName>
    </submittedName>
</protein>
<proteinExistence type="predicted"/>
<dbReference type="PANTHER" id="PTHR14307">
    <property type="entry name" value="C6ORF47 FAMILY MEMBER"/>
    <property type="match status" value="1"/>
</dbReference>